<evidence type="ECO:0000256" key="7">
    <source>
        <dbReference type="ARBA" id="ARBA00022989"/>
    </source>
</evidence>
<evidence type="ECO:0000256" key="2">
    <source>
        <dbReference type="ARBA" id="ARBA00022448"/>
    </source>
</evidence>
<evidence type="ECO:0000256" key="1">
    <source>
        <dbReference type="ARBA" id="ARBA00004429"/>
    </source>
</evidence>
<comment type="similarity">
    <text evidence="9">Belongs to the ABC transporter superfamily. Macrolide exporter (TC 3.A.1.122) family.</text>
</comment>
<keyword evidence="7 10" id="KW-1133">Transmembrane helix</keyword>
<dbReference type="InterPro" id="IPR003593">
    <property type="entry name" value="AAA+_ATPase"/>
</dbReference>
<gene>
    <name evidence="12" type="ORF">IAC85_02040</name>
</gene>
<keyword evidence="3" id="KW-1003">Cell membrane</keyword>
<dbReference type="AlphaFoldDB" id="A0A9D0Z136"/>
<name>A0A9D0Z136_9FIRM</name>
<evidence type="ECO:0000313" key="12">
    <source>
        <dbReference type="EMBL" id="HIQ64498.1"/>
    </source>
</evidence>
<dbReference type="Pfam" id="PF02687">
    <property type="entry name" value="FtsX"/>
    <property type="match status" value="1"/>
</dbReference>
<dbReference type="GO" id="GO:0022857">
    <property type="term" value="F:transmembrane transporter activity"/>
    <property type="evidence" value="ECO:0007669"/>
    <property type="project" value="UniProtKB-ARBA"/>
</dbReference>
<comment type="caution">
    <text evidence="12">The sequence shown here is derived from an EMBL/GenBank/DDBJ whole genome shotgun (WGS) entry which is preliminary data.</text>
</comment>
<evidence type="ECO:0000256" key="3">
    <source>
        <dbReference type="ARBA" id="ARBA00022475"/>
    </source>
</evidence>
<accession>A0A9D0Z136</accession>
<evidence type="ECO:0000256" key="5">
    <source>
        <dbReference type="ARBA" id="ARBA00022741"/>
    </source>
</evidence>
<evidence type="ECO:0000256" key="8">
    <source>
        <dbReference type="ARBA" id="ARBA00023136"/>
    </source>
</evidence>
<dbReference type="FunFam" id="3.40.50.300:FF:000032">
    <property type="entry name" value="Export ABC transporter ATP-binding protein"/>
    <property type="match status" value="1"/>
</dbReference>
<dbReference type="Gene3D" id="3.40.50.300">
    <property type="entry name" value="P-loop containing nucleotide triphosphate hydrolases"/>
    <property type="match status" value="1"/>
</dbReference>
<feature type="transmembrane region" description="Helical" evidence="10">
    <location>
        <begin position="263"/>
        <end position="282"/>
    </location>
</feature>
<feature type="domain" description="ABC transporter" evidence="11">
    <location>
        <begin position="2"/>
        <end position="240"/>
    </location>
</feature>
<dbReference type="PROSITE" id="PS00211">
    <property type="entry name" value="ABC_TRANSPORTER_1"/>
    <property type="match status" value="1"/>
</dbReference>
<dbReference type="PANTHER" id="PTHR42798">
    <property type="entry name" value="LIPOPROTEIN-RELEASING SYSTEM ATP-BINDING PROTEIN LOLD"/>
    <property type="match status" value="1"/>
</dbReference>
<dbReference type="Pfam" id="PF00005">
    <property type="entry name" value="ABC_tran"/>
    <property type="match status" value="1"/>
</dbReference>
<dbReference type="InterPro" id="IPR027417">
    <property type="entry name" value="P-loop_NTPase"/>
</dbReference>
<keyword evidence="4 10" id="KW-0812">Transmembrane</keyword>
<comment type="subcellular location">
    <subcellularLocation>
        <location evidence="1">Cell inner membrane</location>
        <topology evidence="1">Multi-pass membrane protein</topology>
    </subcellularLocation>
</comment>
<protein>
    <submittedName>
        <fullName evidence="12">ATP-binding cassette domain-containing protein</fullName>
    </submittedName>
</protein>
<dbReference type="GO" id="GO:0005524">
    <property type="term" value="F:ATP binding"/>
    <property type="evidence" value="ECO:0007669"/>
    <property type="project" value="UniProtKB-KW"/>
</dbReference>
<dbReference type="EMBL" id="DVFU01000041">
    <property type="protein sequence ID" value="HIQ64498.1"/>
    <property type="molecule type" value="Genomic_DNA"/>
</dbReference>
<feature type="transmembrane region" description="Helical" evidence="10">
    <location>
        <begin position="637"/>
        <end position="670"/>
    </location>
</feature>
<dbReference type="CDD" id="cd03255">
    <property type="entry name" value="ABC_MJ0796_LolCDE_FtsE"/>
    <property type="match status" value="1"/>
</dbReference>
<keyword evidence="2" id="KW-0813">Transport</keyword>
<reference evidence="12" key="2">
    <citation type="journal article" date="2021" name="PeerJ">
        <title>Extensive microbial diversity within the chicken gut microbiome revealed by metagenomics and culture.</title>
        <authorList>
            <person name="Gilroy R."/>
            <person name="Ravi A."/>
            <person name="Getino M."/>
            <person name="Pursley I."/>
            <person name="Horton D.L."/>
            <person name="Alikhan N.F."/>
            <person name="Baker D."/>
            <person name="Gharbi K."/>
            <person name="Hall N."/>
            <person name="Watson M."/>
            <person name="Adriaenssens E.M."/>
            <person name="Foster-Nyarko E."/>
            <person name="Jarju S."/>
            <person name="Secka A."/>
            <person name="Antonio M."/>
            <person name="Oren A."/>
            <person name="Chaudhuri R.R."/>
            <person name="La Ragione R."/>
            <person name="Hildebrand F."/>
            <person name="Pallen M.J."/>
        </authorList>
    </citation>
    <scope>NUCLEOTIDE SEQUENCE</scope>
    <source>
        <strain evidence="12">CHK165-10780</strain>
    </source>
</reference>
<keyword evidence="5" id="KW-0547">Nucleotide-binding</keyword>
<dbReference type="InterPro" id="IPR017871">
    <property type="entry name" value="ABC_transporter-like_CS"/>
</dbReference>
<dbReference type="GO" id="GO:0098796">
    <property type="term" value="C:membrane protein complex"/>
    <property type="evidence" value="ECO:0007669"/>
    <property type="project" value="UniProtKB-ARBA"/>
</dbReference>
<dbReference type="InterPro" id="IPR003838">
    <property type="entry name" value="ABC3_permease_C"/>
</dbReference>
<feature type="transmembrane region" description="Helical" evidence="10">
    <location>
        <begin position="736"/>
        <end position="756"/>
    </location>
</feature>
<dbReference type="PROSITE" id="PS50893">
    <property type="entry name" value="ABC_TRANSPORTER_2"/>
    <property type="match status" value="1"/>
</dbReference>
<dbReference type="SUPFAM" id="SSF52540">
    <property type="entry name" value="P-loop containing nucleoside triphosphate hydrolases"/>
    <property type="match status" value="1"/>
</dbReference>
<dbReference type="PANTHER" id="PTHR42798:SF6">
    <property type="entry name" value="CELL DIVISION ATP-BINDING PROTEIN FTSE"/>
    <property type="match status" value="1"/>
</dbReference>
<dbReference type="GO" id="GO:0016887">
    <property type="term" value="F:ATP hydrolysis activity"/>
    <property type="evidence" value="ECO:0007669"/>
    <property type="project" value="InterPro"/>
</dbReference>
<evidence type="ECO:0000256" key="9">
    <source>
        <dbReference type="ARBA" id="ARBA00038388"/>
    </source>
</evidence>
<sequence length="773" mass="85596">MLEIKHIKKSYKTGDFVQKALNDVSIQFRQNEFVAILGPSGSGKTTLLNVLGGLDHYDSGDLIINGKSTKNFKAADWDAYRNNSVGFIFQSYNLIGHISIQDNVEMALTLSNVKKKERRKRAREALKSVGLLEHAHKRPNQLSGGQMQRVAIARSLVNNPDIILADEPTGALDSNTSKQIMDLIQKIASDKLVIMVTHNQDLAYQYATRVIEVKDGKVVSDSNPLTKEEQEEEQYKLKKTKMSFMEALYLSFNNIMTKKGRTLITAFASSIGIIGIALILSLSNGFDLQIDKFERGILSAMPIMISKQSMDLDEESLVQLTGEEQEKYPDKQTVIPKDNALESLVHQNKINDDYIDYIENIPSDLVYGVSYTKMTALNVLTEHDGKVSVADTQDISFSALPKSLDENTPNAAMEAYYDILAGTLPQKKEDIVLIVDASNRVNTEILQLLGFDTMDEIPFDEIIGKTIKVALNDDFYVKMGDYFVRNPDLQSVYDNSITLTVSGILRMKEDFPSYVASASLCYTDELLDEVIAANNESEIVKAQQASDVNVLTGMPFSDSTGNPSSLSSTGMTMTKDTVLGYLGADQTPYMIYLFPKDFESKDELLEYLDAYNDDKEDDDKVIYMDQAELISSMSSSIMSAVTIVLIAFSSISLIVSSIMIGIITYISVLERTKEIGILRALGARKKDISRVFNAETFIIGITSGLIGIGIALILTIPANQIIYNLTELENVAILNPLHALILILVSMTLTMIGGFIPARIAAKKDPVEALRTE</sequence>
<dbReference type="InterPro" id="IPR003439">
    <property type="entry name" value="ABC_transporter-like_ATP-bd"/>
</dbReference>
<organism evidence="12 13">
    <name type="scientific">Candidatus Faecenecus gallistercoris</name>
    <dbReference type="NCBI Taxonomy" id="2840793"/>
    <lineage>
        <taxon>Bacteria</taxon>
        <taxon>Bacillati</taxon>
        <taxon>Bacillota</taxon>
        <taxon>Bacillota incertae sedis</taxon>
        <taxon>Candidatus Faecenecus</taxon>
    </lineage>
</organism>
<evidence type="ECO:0000313" key="13">
    <source>
        <dbReference type="Proteomes" id="UP000886725"/>
    </source>
</evidence>
<evidence type="ECO:0000256" key="4">
    <source>
        <dbReference type="ARBA" id="ARBA00022692"/>
    </source>
</evidence>
<evidence type="ECO:0000256" key="6">
    <source>
        <dbReference type="ARBA" id="ARBA00022840"/>
    </source>
</evidence>
<dbReference type="InterPro" id="IPR017911">
    <property type="entry name" value="MacB-like_ATP-bd"/>
</dbReference>
<keyword evidence="8 10" id="KW-0472">Membrane</keyword>
<feature type="transmembrane region" description="Helical" evidence="10">
    <location>
        <begin position="691"/>
        <end position="716"/>
    </location>
</feature>
<dbReference type="GO" id="GO:0005886">
    <property type="term" value="C:plasma membrane"/>
    <property type="evidence" value="ECO:0007669"/>
    <property type="project" value="UniProtKB-SubCell"/>
</dbReference>
<keyword evidence="6 12" id="KW-0067">ATP-binding</keyword>
<dbReference type="SMART" id="SM00382">
    <property type="entry name" value="AAA"/>
    <property type="match status" value="1"/>
</dbReference>
<evidence type="ECO:0000259" key="11">
    <source>
        <dbReference type="PROSITE" id="PS50893"/>
    </source>
</evidence>
<dbReference type="Proteomes" id="UP000886725">
    <property type="component" value="Unassembled WGS sequence"/>
</dbReference>
<proteinExistence type="inferred from homology"/>
<reference evidence="12" key="1">
    <citation type="submission" date="2020-10" db="EMBL/GenBank/DDBJ databases">
        <authorList>
            <person name="Gilroy R."/>
        </authorList>
    </citation>
    <scope>NUCLEOTIDE SEQUENCE</scope>
    <source>
        <strain evidence="12">CHK165-10780</strain>
    </source>
</reference>
<evidence type="ECO:0000256" key="10">
    <source>
        <dbReference type="SAM" id="Phobius"/>
    </source>
</evidence>